<dbReference type="InterPro" id="IPR027484">
    <property type="entry name" value="PInositol-4-P-5-kinase_N"/>
</dbReference>
<dbReference type="Pfam" id="PF01363">
    <property type="entry name" value="FYVE"/>
    <property type="match status" value="1"/>
</dbReference>
<feature type="compositionally biased region" description="Polar residues" evidence="12">
    <location>
        <begin position="382"/>
        <end position="400"/>
    </location>
</feature>
<evidence type="ECO:0000259" key="13">
    <source>
        <dbReference type="PROSITE" id="PS50178"/>
    </source>
</evidence>
<dbReference type="SUPFAM" id="SSF56104">
    <property type="entry name" value="SAICAR synthase-like"/>
    <property type="match status" value="1"/>
</dbReference>
<feature type="region of interest" description="Disordered" evidence="12">
    <location>
        <begin position="1"/>
        <end position="44"/>
    </location>
</feature>
<dbReference type="Gene3D" id="3.30.40.10">
    <property type="entry name" value="Zinc/RING finger domain, C3HC4 (zinc finger)"/>
    <property type="match status" value="1"/>
</dbReference>
<evidence type="ECO:0000313" key="15">
    <source>
        <dbReference type="EMBL" id="KAJ3222078.1"/>
    </source>
</evidence>
<dbReference type="InterPro" id="IPR044769">
    <property type="entry name" value="PIKfyve_PIPKc"/>
</dbReference>
<dbReference type="GO" id="GO:0000285">
    <property type="term" value="F:1-phosphatidylinositol-3-phosphate 5-kinase activity"/>
    <property type="evidence" value="ECO:0007669"/>
    <property type="project" value="UniProtKB-EC"/>
</dbReference>
<protein>
    <recommendedName>
        <fullName evidence="1">1-phosphatidylinositol-3-phosphate 5-kinase</fullName>
        <ecNumber evidence="1">2.7.1.150</ecNumber>
    </recommendedName>
</protein>
<feature type="region of interest" description="Disordered" evidence="12">
    <location>
        <begin position="316"/>
        <end position="339"/>
    </location>
</feature>
<keyword evidence="8 10" id="KW-0067">ATP-binding</keyword>
<keyword evidence="3" id="KW-0479">Metal-binding</keyword>
<dbReference type="EC" id="2.7.1.150" evidence="1"/>
<feature type="compositionally biased region" description="Low complexity" evidence="12">
    <location>
        <begin position="1"/>
        <end position="16"/>
    </location>
</feature>
<sequence length="1969" mass="224190">MSSSIRSTSTSSNSKRNSLHTLQKSNSYISFENPKQDNEKQEGKWSGFIKKVKTSFTKQKDTVSAGSNIPEITEKNTKFDESLPVQNLNLNVSPGSIERNKSSLNIIRKMRGRRVDPHQLHQQSQQNYWMKDEKVKECYECNVSFSTFRRKHHCRICGQIFCHKCTILTSGGLGERRVCQYCEKLLQNYKKNDTSADEQITSKSSSFDFSGSPDTRRSVNAMVQRSEFRNSMQSLNSISELYLPDGIKKIFSIGSSRRNTFASEDIPFMNGQRAEDFYFDYQPDHADSEMLALQSDDEDDDSNSILTSFSGIGRSSTLFGPHEHESQVKTAEHSRLTRSNSVTVGMDEMLSEFPQPFTEDPWVYRTPHPQDPPGGAKKAKRSNSVQRRNSATSSTLRVNTKSAKKKFSKDKGKNRFSSQIPLRKSSSKTALKKIKNISSRVSDEEIRNILEFTFPSHFPITNEENECKEDLNITSPLNFAIPESPISKTFRFEKPLNTDLNSSSYEHLRKLLHQVLVEAQIKNIKEWHEVILKLLLEVSSNVSPNVKAGDEIDIRHYVKIKKLPGGVPSDSFYLHGVACSKSPVHKQFSKPIENPKILLLSFSIEYNRKENQFISLDSLRSQEKEHVGNITKRIINLKPDLVLIEKHISAVALHLFIENKITVVFNVKSSVIEAVARCTQADIVESIDKLTLPQEIKLGNCGNFKVNTYINSFIQNYRKTFLIFDGCPSNLGCTLVIRGEDIVQLTKIKQILDFLVFVVYNLKLESFLFRDEFALAPITEHEDLLTYEPSKIDDVSADKISNEKESFLSQALKPYETLILSASPFVKFPPPFLLLRAIEEEKNFSKKLKCNNSGLNLDKEELQTETQSSFTGYNNLENFSLETRAGLRHLLDDEEGISPFGHQNLKVLYSNVNKLTNIPCQPPELHSLEYYRANDLTLGQFLEVDLCCNASLTCSSKICGEPLFNHFRSYAHNNGRITVSIEECPPAYNGMEGKILMWSVCKYCKISTPIILMSDESWKYSFAKYIEITFYHNFLSCRANICPHDIHRDHFRYFGLSNLALKFAYETIDLVEISVPPLKLKVNFDHNIKLKVKDMEDLKFRIDAYYESIYKRIEMICDSTNGPLLLLLPNEAATCSVLLSEMQKRAELEQKYLNQLLQQCSISSLATDTLAINSVKALLPEKVLHWDLEFSNFVKAHLQFDPTRELRKLVNSSVHIRKIFDKEGTNRFLMGDTNPYNARNNKELEMKFPKLGDSPKSDSNLKVTAAEQKRDKDSVISPVSNYFFQDTFGLSNSQLNLIKLNNRKIFSELEFPLNLNEFRILDDQKSNHFSLMVVEEENSNVEEIHLNLNLKNRFTDLNPNYYYDHTSLKANESTSTINNRIKLDFEAKPELSIFNEENSRISNESSRYFSDNDFVDLLDNSINAENSFEYSAANNSNIPKVQSNSNLSGLASSEKANPSLNLKKNVEKKPSAELNNSINGVINIGEKLEKIKENYEDEDEEEKILELSNSSKPIGIGSFSSLGSENEKKRVFRATASIADSNSTKPADNVIDRSSIVKSIISNFWTGNSVNLDPLESPILPVEHIFPDSNIVVREDEPGSIIAFTLNSKEYLAKLQSMHEYMTNLEKNGGLNESDPALSEGVEMELYSIPQAAAGDNASTTMGGRLSNSSDARSFNGPYMGQEDTLLRGAGTHIKYRNFEKNFDALRRNCGCDETFVESLTRCQAWQAMGGKSGSSFLKTRDDRLVLKELSKLEMDAFLKFAPVYFEYMSQALFHELPTVLAKIFGVYRIGFKNSVTGNSLKLDVLVMENLFYERKISRIFDLKGSIRNRHVQSTGKLNEVLMDVNLVELIYESPLFIREHSKRLLRASVWNDTLFLSKLNVMDYSLLVGIDEKNHELVVGIVDFIRTYTWDKKIESWVKESNILGGGKEPTIVSPRIYKNRFREAMEKYFLMVPDKFTGTSNPSHVSK</sequence>
<evidence type="ECO:0000256" key="5">
    <source>
        <dbReference type="ARBA" id="ARBA00022771"/>
    </source>
</evidence>
<dbReference type="GO" id="GO:0046854">
    <property type="term" value="P:phosphatidylinositol phosphate biosynthetic process"/>
    <property type="evidence" value="ECO:0007669"/>
    <property type="project" value="TreeGrafter"/>
</dbReference>
<dbReference type="Pfam" id="PF01504">
    <property type="entry name" value="PIP5K"/>
    <property type="match status" value="1"/>
</dbReference>
<keyword evidence="6 10" id="KW-0418">Kinase</keyword>
<keyword evidence="5 9" id="KW-0863">Zinc-finger</keyword>
<evidence type="ECO:0000256" key="2">
    <source>
        <dbReference type="ARBA" id="ARBA00022679"/>
    </source>
</evidence>
<keyword evidence="11" id="KW-0175">Coiled coil</keyword>
<dbReference type="FunFam" id="3.50.7.10:FF:000007">
    <property type="entry name" value="1-phosphatidylinositol 3-phosphate 5-kinase isoform X1"/>
    <property type="match status" value="1"/>
</dbReference>
<feature type="compositionally biased region" description="Polar residues" evidence="12">
    <location>
        <begin position="19"/>
        <end position="30"/>
    </location>
</feature>
<feature type="compositionally biased region" description="Basic residues" evidence="12">
    <location>
        <begin position="402"/>
        <end position="414"/>
    </location>
</feature>
<accession>A0AAD5U6T1</accession>
<dbReference type="Gene3D" id="3.50.7.10">
    <property type="entry name" value="GroEL"/>
    <property type="match status" value="1"/>
</dbReference>
<dbReference type="FunFam" id="3.30.810.10:FF:000001">
    <property type="entry name" value="1-phosphatidylinositol 3-phosphate 5-kinase FAB1"/>
    <property type="match status" value="1"/>
</dbReference>
<dbReference type="InterPro" id="IPR017455">
    <property type="entry name" value="Znf_FYVE-rel"/>
</dbReference>
<comment type="caution">
    <text evidence="15">The sequence shown here is derived from an EMBL/GenBank/DDBJ whole genome shotgun (WGS) entry which is preliminary data.</text>
</comment>
<dbReference type="SMART" id="SM00064">
    <property type="entry name" value="FYVE"/>
    <property type="match status" value="1"/>
</dbReference>
<keyword evidence="7" id="KW-0862">Zinc</keyword>
<evidence type="ECO:0000256" key="10">
    <source>
        <dbReference type="PROSITE-ProRule" id="PRU00781"/>
    </source>
</evidence>
<dbReference type="GO" id="GO:0005524">
    <property type="term" value="F:ATP binding"/>
    <property type="evidence" value="ECO:0007669"/>
    <property type="project" value="UniProtKB-UniRule"/>
</dbReference>
<evidence type="ECO:0000256" key="11">
    <source>
        <dbReference type="SAM" id="Coils"/>
    </source>
</evidence>
<evidence type="ECO:0000256" key="1">
    <source>
        <dbReference type="ARBA" id="ARBA00012009"/>
    </source>
</evidence>
<evidence type="ECO:0000313" key="16">
    <source>
        <dbReference type="Proteomes" id="UP001211065"/>
    </source>
</evidence>
<keyword evidence="2 10" id="KW-0808">Transferase</keyword>
<evidence type="ECO:0000256" key="3">
    <source>
        <dbReference type="ARBA" id="ARBA00022723"/>
    </source>
</evidence>
<dbReference type="CDD" id="cd17300">
    <property type="entry name" value="PIPKc_PIKfyve"/>
    <property type="match status" value="1"/>
</dbReference>
<evidence type="ECO:0000256" key="12">
    <source>
        <dbReference type="SAM" id="MobiDB-lite"/>
    </source>
</evidence>
<dbReference type="PROSITE" id="PS50178">
    <property type="entry name" value="ZF_FYVE"/>
    <property type="match status" value="1"/>
</dbReference>
<feature type="compositionally biased region" description="Basic and acidic residues" evidence="12">
    <location>
        <begin position="321"/>
        <end position="335"/>
    </location>
</feature>
<dbReference type="Gene3D" id="3.30.800.10">
    <property type="entry name" value="Phosphatidylinositol Phosphate Kinase II Beta"/>
    <property type="match status" value="1"/>
</dbReference>
<feature type="region of interest" description="Disordered" evidence="12">
    <location>
        <begin position="357"/>
        <end position="424"/>
    </location>
</feature>
<dbReference type="InterPro" id="IPR002498">
    <property type="entry name" value="PInositol-4-P-4/5-kinase_core"/>
</dbReference>
<dbReference type="InterPro" id="IPR027483">
    <property type="entry name" value="PInositol-4-P-4/5-kinase_C_sf"/>
</dbReference>
<dbReference type="SMART" id="SM00330">
    <property type="entry name" value="PIPKc"/>
    <property type="match status" value="1"/>
</dbReference>
<name>A0AAD5U6T1_9FUNG</name>
<dbReference type="InterPro" id="IPR027409">
    <property type="entry name" value="GroEL-like_apical_dom_sf"/>
</dbReference>
<gene>
    <name evidence="15" type="primary">FAB1</name>
    <name evidence="15" type="ORF">HK099_002732</name>
</gene>
<dbReference type="GO" id="GO:0000329">
    <property type="term" value="C:fungal-type vacuole membrane"/>
    <property type="evidence" value="ECO:0007669"/>
    <property type="project" value="TreeGrafter"/>
</dbReference>
<feature type="coiled-coil region" evidence="11">
    <location>
        <begin position="1481"/>
        <end position="1508"/>
    </location>
</feature>
<dbReference type="InterPro" id="IPR002423">
    <property type="entry name" value="Cpn60/GroEL/TCP-1"/>
</dbReference>
<evidence type="ECO:0000256" key="4">
    <source>
        <dbReference type="ARBA" id="ARBA00022741"/>
    </source>
</evidence>
<proteinExistence type="predicted"/>
<evidence type="ECO:0000256" key="9">
    <source>
        <dbReference type="PROSITE-ProRule" id="PRU00091"/>
    </source>
</evidence>
<dbReference type="InterPro" id="IPR013083">
    <property type="entry name" value="Znf_RING/FYVE/PHD"/>
</dbReference>
<keyword evidence="16" id="KW-1185">Reference proteome</keyword>
<dbReference type="Gene3D" id="3.30.810.10">
    <property type="entry name" value="2-Layer Sandwich"/>
    <property type="match status" value="1"/>
</dbReference>
<feature type="domain" description="FYVE-type" evidence="13">
    <location>
        <begin position="132"/>
        <end position="187"/>
    </location>
</feature>
<dbReference type="Pfam" id="PF00118">
    <property type="entry name" value="Cpn60_TCP1"/>
    <property type="match status" value="1"/>
</dbReference>
<evidence type="ECO:0000256" key="6">
    <source>
        <dbReference type="ARBA" id="ARBA00022777"/>
    </source>
</evidence>
<dbReference type="PANTHER" id="PTHR45748">
    <property type="entry name" value="1-PHOSPHATIDYLINOSITOL 3-PHOSPHATE 5-KINASE-RELATED"/>
    <property type="match status" value="1"/>
</dbReference>
<dbReference type="SUPFAM" id="SSF52029">
    <property type="entry name" value="GroEL apical domain-like"/>
    <property type="match status" value="1"/>
</dbReference>
<dbReference type="CDD" id="cd03334">
    <property type="entry name" value="Fab1_TCP"/>
    <property type="match status" value="1"/>
</dbReference>
<dbReference type="InterPro" id="IPR011011">
    <property type="entry name" value="Znf_FYVE_PHD"/>
</dbReference>
<organism evidence="15 16">
    <name type="scientific">Clydaea vesicula</name>
    <dbReference type="NCBI Taxonomy" id="447962"/>
    <lineage>
        <taxon>Eukaryota</taxon>
        <taxon>Fungi</taxon>
        <taxon>Fungi incertae sedis</taxon>
        <taxon>Chytridiomycota</taxon>
        <taxon>Chytridiomycota incertae sedis</taxon>
        <taxon>Chytridiomycetes</taxon>
        <taxon>Lobulomycetales</taxon>
        <taxon>Lobulomycetaceae</taxon>
        <taxon>Clydaea</taxon>
    </lineage>
</organism>
<feature type="compositionally biased region" description="Basic and acidic residues" evidence="12">
    <location>
        <begin position="34"/>
        <end position="43"/>
    </location>
</feature>
<dbReference type="EMBL" id="JADGJW010000193">
    <property type="protein sequence ID" value="KAJ3222078.1"/>
    <property type="molecule type" value="Genomic_DNA"/>
</dbReference>
<feature type="domain" description="PIPK" evidence="14">
    <location>
        <begin position="1630"/>
        <end position="1951"/>
    </location>
</feature>
<dbReference type="PROSITE" id="PS51455">
    <property type="entry name" value="PIPK"/>
    <property type="match status" value="1"/>
</dbReference>
<dbReference type="GO" id="GO:0010008">
    <property type="term" value="C:endosome membrane"/>
    <property type="evidence" value="ECO:0007669"/>
    <property type="project" value="TreeGrafter"/>
</dbReference>
<evidence type="ECO:0000259" key="14">
    <source>
        <dbReference type="PROSITE" id="PS51455"/>
    </source>
</evidence>
<dbReference type="Proteomes" id="UP001211065">
    <property type="component" value="Unassembled WGS sequence"/>
</dbReference>
<dbReference type="SUPFAM" id="SSF57903">
    <property type="entry name" value="FYVE/PHD zinc finger"/>
    <property type="match status" value="1"/>
</dbReference>
<reference evidence="15" key="1">
    <citation type="submission" date="2020-05" db="EMBL/GenBank/DDBJ databases">
        <title>Phylogenomic resolution of chytrid fungi.</title>
        <authorList>
            <person name="Stajich J.E."/>
            <person name="Amses K."/>
            <person name="Simmons R."/>
            <person name="Seto K."/>
            <person name="Myers J."/>
            <person name="Bonds A."/>
            <person name="Quandt C.A."/>
            <person name="Barry K."/>
            <person name="Liu P."/>
            <person name="Grigoriev I."/>
            <person name="Longcore J.E."/>
            <person name="James T.Y."/>
        </authorList>
    </citation>
    <scope>NUCLEOTIDE SEQUENCE</scope>
    <source>
        <strain evidence="15">JEL0476</strain>
    </source>
</reference>
<evidence type="ECO:0000256" key="7">
    <source>
        <dbReference type="ARBA" id="ARBA00022833"/>
    </source>
</evidence>
<dbReference type="InterPro" id="IPR000306">
    <property type="entry name" value="Znf_FYVE"/>
</dbReference>
<keyword evidence="4 10" id="KW-0547">Nucleotide-binding</keyword>
<dbReference type="GO" id="GO:0008270">
    <property type="term" value="F:zinc ion binding"/>
    <property type="evidence" value="ECO:0007669"/>
    <property type="project" value="UniProtKB-KW"/>
</dbReference>
<evidence type="ECO:0000256" key="8">
    <source>
        <dbReference type="ARBA" id="ARBA00022840"/>
    </source>
</evidence>
<dbReference type="PANTHER" id="PTHR45748:SF7">
    <property type="entry name" value="1-PHOSPHATIDYLINOSITOL 3-PHOSPHATE 5-KINASE-RELATED"/>
    <property type="match status" value="1"/>
</dbReference>